<dbReference type="AlphaFoldDB" id="A0AAU9DIK6"/>
<evidence type="ECO:0000313" key="2">
    <source>
        <dbReference type="Proteomes" id="UP001321861"/>
    </source>
</evidence>
<protein>
    <submittedName>
        <fullName evidence="1">Uncharacterized protein</fullName>
    </submittedName>
</protein>
<gene>
    <name evidence="1" type="ORF">XA3_06720</name>
</gene>
<accession>A0AAU9DIK6</accession>
<dbReference type="EMBL" id="AP026802">
    <property type="protein sequence ID" value="BDR58231.1"/>
    <property type="molecule type" value="Genomic_DNA"/>
</dbReference>
<evidence type="ECO:0000313" key="1">
    <source>
        <dbReference type="EMBL" id="BDR58231.1"/>
    </source>
</evidence>
<dbReference type="RefSeq" id="WP_317636148.1">
    <property type="nucleotide sequence ID" value="NZ_AP026802.1"/>
</dbReference>
<organism evidence="1 2">
    <name type="scientific">Xylocopilactobacillus apicola</name>
    <dbReference type="NCBI Taxonomy" id="2932184"/>
    <lineage>
        <taxon>Bacteria</taxon>
        <taxon>Bacillati</taxon>
        <taxon>Bacillota</taxon>
        <taxon>Bacilli</taxon>
        <taxon>Lactobacillales</taxon>
        <taxon>Lactobacillaceae</taxon>
        <taxon>Xylocopilactobacillus</taxon>
    </lineage>
</organism>
<sequence length="91" mass="10352">MAALIDISDTKKAKNLFISEDKRESVTEISVQKVRRVVLLLHFIPIPVPGSDEYKVTLTDKNNNRTEIPINGEKLDETLAWLENHFTNASM</sequence>
<proteinExistence type="predicted"/>
<dbReference type="KEGG" id="xap:XA3_06720"/>
<dbReference type="Proteomes" id="UP001321861">
    <property type="component" value="Chromosome"/>
</dbReference>
<keyword evidence="2" id="KW-1185">Reference proteome</keyword>
<name>A0AAU9DIK6_9LACO</name>
<reference evidence="1 2" key="1">
    <citation type="journal article" date="2023" name="Microbiol. Spectr.">
        <title>Symbiosis of Carpenter Bees with Uncharacterized Lactic Acid Bacteria Showing NAD Auxotrophy.</title>
        <authorList>
            <person name="Kawasaki S."/>
            <person name="Ozawa K."/>
            <person name="Mori T."/>
            <person name="Yamamoto A."/>
            <person name="Ito M."/>
            <person name="Ohkuma M."/>
            <person name="Sakamoto M."/>
            <person name="Matsutani M."/>
        </authorList>
    </citation>
    <scope>NUCLEOTIDE SEQUENCE [LARGE SCALE GENOMIC DNA]</scope>
    <source>
        <strain evidence="1 2">XA3</strain>
    </source>
</reference>